<dbReference type="AlphaFoldDB" id="A0A821BRU7"/>
<proteinExistence type="predicted"/>
<sequence>MKSLIKYASRWFKSEKEISEAANYIGSVFHDDSDEQSFFDVVFAKFENYDQLSQAHENKTLSEDIDFIIQCAIDSLTSPEHLPRQSKQIYTFFYIYRRAAEYN</sequence>
<dbReference type="EMBL" id="CAJOBO010010187">
    <property type="protein sequence ID" value="CAF4597427.1"/>
    <property type="molecule type" value="Genomic_DNA"/>
</dbReference>
<feature type="non-terminal residue" evidence="1">
    <location>
        <position position="1"/>
    </location>
</feature>
<evidence type="ECO:0000313" key="2">
    <source>
        <dbReference type="Proteomes" id="UP000663851"/>
    </source>
</evidence>
<reference evidence="1" key="1">
    <citation type="submission" date="2021-02" db="EMBL/GenBank/DDBJ databases">
        <authorList>
            <person name="Nowell W R."/>
        </authorList>
    </citation>
    <scope>NUCLEOTIDE SEQUENCE</scope>
</reference>
<comment type="caution">
    <text evidence="1">The sequence shown here is derived from an EMBL/GenBank/DDBJ whole genome shotgun (WGS) entry which is preliminary data.</text>
</comment>
<gene>
    <name evidence="1" type="ORF">HFQ381_LOCUS33349</name>
</gene>
<organism evidence="1 2">
    <name type="scientific">Rotaria socialis</name>
    <dbReference type="NCBI Taxonomy" id="392032"/>
    <lineage>
        <taxon>Eukaryota</taxon>
        <taxon>Metazoa</taxon>
        <taxon>Spiralia</taxon>
        <taxon>Gnathifera</taxon>
        <taxon>Rotifera</taxon>
        <taxon>Eurotatoria</taxon>
        <taxon>Bdelloidea</taxon>
        <taxon>Philodinida</taxon>
        <taxon>Philodinidae</taxon>
        <taxon>Rotaria</taxon>
    </lineage>
</organism>
<protein>
    <submittedName>
        <fullName evidence="1">Uncharacterized protein</fullName>
    </submittedName>
</protein>
<name>A0A821BRU7_9BILA</name>
<evidence type="ECO:0000313" key="1">
    <source>
        <dbReference type="EMBL" id="CAF4597427.1"/>
    </source>
</evidence>
<accession>A0A821BRU7</accession>
<feature type="non-terminal residue" evidence="1">
    <location>
        <position position="103"/>
    </location>
</feature>
<dbReference type="Proteomes" id="UP000663851">
    <property type="component" value="Unassembled WGS sequence"/>
</dbReference>